<evidence type="ECO:0000313" key="4">
    <source>
        <dbReference type="EMBL" id="MBX4221534.1"/>
    </source>
</evidence>
<reference evidence="2 21" key="9">
    <citation type="submission" date="2019-10" db="EMBL/GenBank/DDBJ databases">
        <title>Evolutionary dynamics of vancomycin-resistant Enterococcus faecium during gastrointestinal tract colonization and bloodstream infection in immunocompromised pediatric patients.</title>
        <authorList>
            <person name="Chilambi G.S."/>
            <person name="Nordstrom H.R."/>
            <person name="Evans D.R."/>
            <person name="Ferrolino J."/>
            <person name="Hayden R.T."/>
            <person name="Maron G.M."/>
            <person name="Vo A.N."/>
            <person name="Gilmore M.S."/>
            <person name="Wolf J."/>
            <person name="Rosch J.W."/>
            <person name="Van Tyne D."/>
        </authorList>
    </citation>
    <scope>NUCLEOTIDE SEQUENCE [LARGE SCALE GENOMIC DNA]</scope>
    <source>
        <strain evidence="2 21">VRECG27</strain>
    </source>
</reference>
<feature type="transmembrane region" description="Helical" evidence="1">
    <location>
        <begin position="75"/>
        <end position="94"/>
    </location>
</feature>
<reference evidence="8 17" key="6">
    <citation type="submission" date="2017-10" db="EMBL/GenBank/DDBJ databases">
        <title>Draft genomes of the Enterococcus faecium isolated from human feces before and after Helicobacter pylori eradication therapy.</title>
        <authorList>
            <person name="Prianichniikov N.A."/>
            <person name="Glushchenko O.E."/>
            <person name="Malakhova M.V."/>
        </authorList>
    </citation>
    <scope>NUCLEOTIDE SEQUENCE [LARGE SCALE GENOMIC DNA]</scope>
    <source>
        <strain evidence="8 17">Hp_5-7</strain>
    </source>
</reference>
<dbReference type="Proteomes" id="UP000224303">
    <property type="component" value="Unassembled WGS sequence"/>
</dbReference>
<sequence>MIFFSIGILFLIIGSLFRILPSKGNLPFYGYHSPLAAKTDAHWRLAQKTSGNWFFLMGLLMALIGYYLKTSGHTNYFLIEMLLLVFPIMPIFIMTEKKLQKYDLETGGNDNEYFND</sequence>
<evidence type="ECO:0000313" key="16">
    <source>
        <dbReference type="Proteomes" id="UP000194737"/>
    </source>
</evidence>
<reference evidence="7 16" key="5">
    <citation type="submission" date="2017-05" db="EMBL/GenBank/DDBJ databases">
        <title>The Genome Sequence of Enterococcus faecium 6F2_DIV0138.</title>
        <authorList>
            <consortium name="The Broad Institute Genomics Platform"/>
            <consortium name="The Broad Institute Genomic Center for Infectious Diseases"/>
            <person name="Earl A."/>
            <person name="Manson A."/>
            <person name="Schwartman J."/>
            <person name="Gilmore M."/>
            <person name="Abouelleil A."/>
            <person name="Cao P."/>
            <person name="Chapman S."/>
            <person name="Cusick C."/>
            <person name="Shea T."/>
            <person name="Young S."/>
            <person name="Neafsey D."/>
            <person name="Nusbaum C."/>
            <person name="Birren B."/>
        </authorList>
    </citation>
    <scope>NUCLEOTIDE SEQUENCE [LARGE SCALE GENOMIC DNA]</scope>
    <source>
        <strain evidence="7 16">6F2_DIV0138</strain>
    </source>
</reference>
<evidence type="ECO:0000313" key="8">
    <source>
        <dbReference type="EMBL" id="PHL21739.1"/>
    </source>
</evidence>
<keyword evidence="1" id="KW-0472">Membrane</keyword>
<reference evidence="11 20" key="7">
    <citation type="submission" date="2017-12" db="EMBL/GenBank/DDBJ databases">
        <title>A pool of 800 enterococci isolated from chicken carcass rinse samples from New Zealand.</title>
        <authorList>
            <person name="Zhang J."/>
            <person name="Rogers L."/>
            <person name="Midwinter A."/>
            <person name="French N."/>
        </authorList>
    </citation>
    <scope>NUCLEOTIDE SEQUENCE [LARGE SCALE GENOMIC DNA]</scope>
    <source>
        <strain evidence="11 20">EN697</strain>
    </source>
</reference>
<keyword evidence="1" id="KW-0812">Transmembrane</keyword>
<evidence type="ECO:0000313" key="11">
    <source>
        <dbReference type="EMBL" id="RXU86473.1"/>
    </source>
</evidence>
<dbReference type="Proteomes" id="UP000289562">
    <property type="component" value="Unassembled WGS sequence"/>
</dbReference>
<evidence type="ECO:0000313" key="10">
    <source>
        <dbReference type="EMBL" id="RBS35158.1"/>
    </source>
</evidence>
<dbReference type="Proteomes" id="UP001139644">
    <property type="component" value="Unassembled WGS sequence"/>
</dbReference>
<dbReference type="EMBL" id="JARPTX010000023">
    <property type="protein sequence ID" value="MDT2370098.1"/>
    <property type="molecule type" value="Genomic_DNA"/>
</dbReference>
<dbReference type="EMBL" id="NGLB01000001">
    <property type="protein sequence ID" value="OTN99546.1"/>
    <property type="molecule type" value="Genomic_DNA"/>
</dbReference>
<name>A0A133CFL9_ENTFC</name>
<dbReference type="Proteomes" id="UP000194737">
    <property type="component" value="Unassembled WGS sequence"/>
</dbReference>
<dbReference type="Proteomes" id="UP000191171">
    <property type="component" value="Unassembled WGS sequence"/>
</dbReference>
<reference evidence="12 14" key="3">
    <citation type="submission" date="2016-04" db="EMBL/GenBank/DDBJ databases">
        <authorList>
            <person name="Millard A."/>
        </authorList>
    </citation>
    <scope>NUCLEOTIDE SEQUENCE [LARGE SCALE GENOMIC DNA]</scope>
    <source>
        <strain evidence="12">Isolate 22</strain>
    </source>
</reference>
<dbReference type="GeneID" id="66454639"/>
<dbReference type="EMBL" id="PCGC01000011">
    <property type="protein sequence ID" value="PHL21739.1"/>
    <property type="molecule type" value="Genomic_DNA"/>
</dbReference>
<evidence type="ECO:0000313" key="21">
    <source>
        <dbReference type="Proteomes" id="UP000469871"/>
    </source>
</evidence>
<evidence type="ECO:0000313" key="14">
    <source>
        <dbReference type="Proteomes" id="UP000183509"/>
    </source>
</evidence>
<proteinExistence type="predicted"/>
<dbReference type="EMBL" id="LEQJ01000002">
    <property type="protein sequence ID" value="RBS35158.1"/>
    <property type="molecule type" value="Genomic_DNA"/>
</dbReference>
<evidence type="ECO:0000313" key="6">
    <source>
        <dbReference type="EMBL" id="OOL80063.1"/>
    </source>
</evidence>
<evidence type="ECO:0000313" key="17">
    <source>
        <dbReference type="Proteomes" id="UP000224303"/>
    </source>
</evidence>
<dbReference type="EMBL" id="JAIFOC010000011">
    <property type="protein sequence ID" value="MBX4221534.1"/>
    <property type="molecule type" value="Genomic_DNA"/>
</dbReference>
<dbReference type="EMBL" id="FKLM01000102">
    <property type="protein sequence ID" value="SAM53817.1"/>
    <property type="molecule type" value="Genomic_DNA"/>
</dbReference>
<evidence type="ECO:0000313" key="9">
    <source>
        <dbReference type="EMBL" id="PZM55270.1"/>
    </source>
</evidence>
<comment type="caution">
    <text evidence="8">The sequence shown here is derived from an EMBL/GenBank/DDBJ whole genome shotgun (WGS) entry which is preliminary data.</text>
</comment>
<evidence type="ECO:0000313" key="3">
    <source>
        <dbReference type="EMBL" id="KWX18849.1"/>
    </source>
</evidence>
<evidence type="ECO:0000313" key="15">
    <source>
        <dbReference type="Proteomes" id="UP000191171"/>
    </source>
</evidence>
<reference evidence="5" key="11">
    <citation type="submission" date="2023-03" db="EMBL/GenBank/DDBJ databases">
        <authorList>
            <person name="Shen W."/>
            <person name="Cai J."/>
        </authorList>
    </citation>
    <scope>NUCLEOTIDE SEQUENCE</scope>
    <source>
        <strain evidence="5">B1010-2</strain>
    </source>
</reference>
<dbReference type="Proteomes" id="UP000469871">
    <property type="component" value="Unassembled WGS sequence"/>
</dbReference>
<dbReference type="PATRIC" id="fig|1352.1358.peg.1369"/>
<dbReference type="Proteomes" id="UP000183509">
    <property type="component" value="Unassembled WGS sequence"/>
</dbReference>
<evidence type="ECO:0000313" key="18">
    <source>
        <dbReference type="Proteomes" id="UP000249070"/>
    </source>
</evidence>
<dbReference type="Pfam" id="PF13630">
    <property type="entry name" value="SdpI"/>
    <property type="match status" value="1"/>
</dbReference>
<keyword evidence="1" id="KW-1133">Transmembrane helix</keyword>
<evidence type="ECO:0000313" key="7">
    <source>
        <dbReference type="EMBL" id="OTN99546.1"/>
    </source>
</evidence>
<dbReference type="EMBL" id="PJVH01000032">
    <property type="protein sequence ID" value="RXU86473.1"/>
    <property type="molecule type" value="Genomic_DNA"/>
</dbReference>
<evidence type="ECO:0000313" key="19">
    <source>
        <dbReference type="Proteomes" id="UP000253144"/>
    </source>
</evidence>
<organism evidence="8 17">
    <name type="scientific">Enterococcus faecium</name>
    <name type="common">Streptococcus faecium</name>
    <dbReference type="NCBI Taxonomy" id="1352"/>
    <lineage>
        <taxon>Bacteria</taxon>
        <taxon>Bacillati</taxon>
        <taxon>Bacillota</taxon>
        <taxon>Bacilli</taxon>
        <taxon>Lactobacillales</taxon>
        <taxon>Enterococcaceae</taxon>
        <taxon>Enterococcus</taxon>
    </lineage>
</organism>
<evidence type="ECO:0000313" key="20">
    <source>
        <dbReference type="Proteomes" id="UP000289562"/>
    </source>
</evidence>
<accession>A0A133CFL9</accession>
<protein>
    <submittedName>
        <fullName evidence="12">Integral membrane protein</fullName>
    </submittedName>
    <submittedName>
        <fullName evidence="2">SdpI family protein</fullName>
    </submittedName>
</protein>
<dbReference type="InterPro" id="IPR025962">
    <property type="entry name" value="SdpI/YhfL"/>
</dbReference>
<dbReference type="RefSeq" id="WP_002288595.1">
    <property type="nucleotide sequence ID" value="NZ_AP019394.1"/>
</dbReference>
<reference evidence="6 15" key="4">
    <citation type="submission" date="2017-02" db="EMBL/GenBank/DDBJ databases">
        <title>Clonality and virulence of isolates of VRE in Hematopoietic Stem Cell Transplanted (HSCT) patients.</title>
        <authorList>
            <person name="Marchi A.P."/>
            <person name="Martins R.C."/>
            <person name="Marie S.K."/>
            <person name="Levin A.S."/>
            <person name="Costa S.F."/>
        </authorList>
    </citation>
    <scope>NUCLEOTIDE SEQUENCE [LARGE SCALE GENOMIC DNA]</scope>
    <source>
        <strain evidence="6 15">LIM1759</strain>
    </source>
</reference>
<evidence type="ECO:0000313" key="5">
    <source>
        <dbReference type="EMBL" id="MDT2370098.1"/>
    </source>
</evidence>
<reference evidence="3 13" key="2">
    <citation type="submission" date="2016-01" db="EMBL/GenBank/DDBJ databases">
        <title>Molecular Mechanisms for transfer of large genomic segments between Enterococcus faecium strains.</title>
        <authorList>
            <person name="Garcia-Solache M.A."/>
            <person name="Lebreton F."/>
            <person name="Mclaughlin R.E."/>
            <person name="Whiteaker J.D."/>
            <person name="Gilmore M.S."/>
            <person name="Rice L.B."/>
        </authorList>
    </citation>
    <scope>NUCLEOTIDE SEQUENCE [LARGE SCALE GENOMIC DNA]</scope>
    <source>
        <strain evidence="3 13">D344RRF x C68</strain>
    </source>
</reference>
<dbReference type="EMBL" id="QHGU01000052">
    <property type="protein sequence ID" value="PZM55270.1"/>
    <property type="molecule type" value="Genomic_DNA"/>
</dbReference>
<evidence type="ECO:0000313" key="12">
    <source>
        <dbReference type="EMBL" id="SAM53817.1"/>
    </source>
</evidence>
<dbReference type="Proteomes" id="UP000253144">
    <property type="component" value="Unassembled WGS sequence"/>
</dbReference>
<evidence type="ECO:0000313" key="13">
    <source>
        <dbReference type="Proteomes" id="UP000070452"/>
    </source>
</evidence>
<reference evidence="10 19" key="1">
    <citation type="submission" date="2015-06" db="EMBL/GenBank/DDBJ databases">
        <title>The Genome Sequence of Enterococcus faecium 131EA1.</title>
        <authorList>
            <consortium name="The Broad Institute Genomics Platform"/>
            <consortium name="The Broad Institute Genome Sequencing Center for Infectious Disease"/>
            <person name="Earl A.M."/>
            <person name="Van Tyne D."/>
            <person name="Lebreton F."/>
            <person name="Saavedra J.T."/>
            <person name="Gilmore M.S."/>
            <person name="Manson Mcguire A."/>
            <person name="Clock S."/>
            <person name="Crupain M."/>
            <person name="Rangan U."/>
            <person name="Young S."/>
            <person name="Abouelleil A."/>
            <person name="Cao P."/>
            <person name="Chapman S.B."/>
            <person name="Griggs A."/>
            <person name="Priest M."/>
            <person name="Shea T."/>
            <person name="Wortman J."/>
            <person name="Nusbaum C."/>
            <person name="Birren B."/>
        </authorList>
    </citation>
    <scope>NUCLEOTIDE SEQUENCE [LARGE SCALE GENOMIC DNA]</scope>
    <source>
        <strain evidence="10 19">131EA1</strain>
    </source>
</reference>
<dbReference type="EMBL" id="WEFP01000001">
    <property type="protein sequence ID" value="KAB7575916.1"/>
    <property type="molecule type" value="Genomic_DNA"/>
</dbReference>
<dbReference type="EMBL" id="LRHK01000001">
    <property type="protein sequence ID" value="KWX18849.1"/>
    <property type="molecule type" value="Genomic_DNA"/>
</dbReference>
<evidence type="ECO:0000256" key="1">
    <source>
        <dbReference type="SAM" id="Phobius"/>
    </source>
</evidence>
<evidence type="ECO:0000313" key="2">
    <source>
        <dbReference type="EMBL" id="KAB7575916.1"/>
    </source>
</evidence>
<reference evidence="9 18" key="8">
    <citation type="submission" date="2018-05" db="EMBL/GenBank/DDBJ databases">
        <title>Vancomycin-resistant Enterococcus faecium strain from Chelyabinsk, Russia.</title>
        <authorList>
            <person name="Gostev V."/>
            <person name="Goncharov A."/>
            <person name="Kolodzhieva V."/>
            <person name="Suvorov A."/>
            <person name="Sidorenko S."/>
            <person name="Zueva L."/>
        </authorList>
    </citation>
    <scope>NUCLEOTIDE SEQUENCE [LARGE SCALE GENOMIC DNA]</scope>
    <source>
        <strain evidence="9 18">20</strain>
    </source>
</reference>
<dbReference type="OMA" id="HELPHDY"/>
<dbReference type="Proteomes" id="UP000249070">
    <property type="component" value="Unassembled WGS sequence"/>
</dbReference>
<reference evidence="4" key="10">
    <citation type="journal article" date="2022" name="J. Anim. Sci.">
        <title>Whole genome sequence analyses-based assessment of virulence potential and antimicrobial susceptibilities and resistance of Enterococcus faecium strains isolated from commercial swine and cattle probiotic products.</title>
        <authorList>
            <person name="Shridhar P.B."/>
            <person name="Amachawadi R.G."/>
            <person name="Tokach M."/>
            <person name="Patel I."/>
            <person name="Gangiredla J."/>
            <person name="Mammel M."/>
            <person name="Nagaraja T.G."/>
        </authorList>
    </citation>
    <scope>NUCLEOTIDE SEQUENCE</scope>
    <source>
        <strain evidence="4">EF215</strain>
    </source>
</reference>
<feature type="transmembrane region" description="Helical" evidence="1">
    <location>
        <begin position="51"/>
        <end position="68"/>
    </location>
</feature>
<dbReference type="Proteomes" id="UP001260956">
    <property type="component" value="Unassembled WGS sequence"/>
</dbReference>
<dbReference type="EMBL" id="MVGJ01000093">
    <property type="protein sequence ID" value="OOL80063.1"/>
    <property type="molecule type" value="Genomic_DNA"/>
</dbReference>
<dbReference type="Proteomes" id="UP000070452">
    <property type="component" value="Unassembled WGS sequence"/>
</dbReference>
<dbReference type="AlphaFoldDB" id="A0A133CFL9"/>
<gene>
    <name evidence="7" type="ORF">A5804_001036</name>
    <name evidence="3" type="ORF">AWT83_10360</name>
    <name evidence="6" type="ORF">B1P95_13060</name>
    <name evidence="8" type="ORF">CQR37_06370</name>
    <name evidence="11" type="ORF">CYQ77_09875</name>
    <name evidence="9" type="ORF">DKP91_10340</name>
    <name evidence="12" type="ORF">DTPHA_602891</name>
    <name evidence="10" type="ORF">EB12_00586</name>
    <name evidence="2" type="ORF">GBM73_00720</name>
    <name evidence="4" type="ORF">KYX88_01525</name>
    <name evidence="5" type="ORF">P6Z85_07990</name>
</gene>
<dbReference type="STRING" id="1352.AL014_07840"/>